<name>A0ABN9RDE9_9DINO</name>
<protein>
    <submittedName>
        <fullName evidence="3">Uncharacterized protein</fullName>
    </submittedName>
</protein>
<feature type="transmembrane region" description="Helical" evidence="2">
    <location>
        <begin position="6"/>
        <end position="27"/>
    </location>
</feature>
<proteinExistence type="predicted"/>
<organism evidence="3 4">
    <name type="scientific">Prorocentrum cordatum</name>
    <dbReference type="NCBI Taxonomy" id="2364126"/>
    <lineage>
        <taxon>Eukaryota</taxon>
        <taxon>Sar</taxon>
        <taxon>Alveolata</taxon>
        <taxon>Dinophyceae</taxon>
        <taxon>Prorocentrales</taxon>
        <taxon>Prorocentraceae</taxon>
        <taxon>Prorocentrum</taxon>
    </lineage>
</organism>
<feature type="transmembrane region" description="Helical" evidence="2">
    <location>
        <begin position="39"/>
        <end position="60"/>
    </location>
</feature>
<evidence type="ECO:0000256" key="1">
    <source>
        <dbReference type="SAM" id="MobiDB-lite"/>
    </source>
</evidence>
<keyword evidence="2" id="KW-1133">Transmembrane helix</keyword>
<dbReference type="EMBL" id="CAUYUJ010006247">
    <property type="protein sequence ID" value="CAK0816694.1"/>
    <property type="molecule type" value="Genomic_DNA"/>
</dbReference>
<keyword evidence="4" id="KW-1185">Reference proteome</keyword>
<gene>
    <name evidence="3" type="ORF">PCOR1329_LOCUS19545</name>
</gene>
<evidence type="ECO:0000256" key="2">
    <source>
        <dbReference type="SAM" id="Phobius"/>
    </source>
</evidence>
<evidence type="ECO:0000313" key="4">
    <source>
        <dbReference type="Proteomes" id="UP001189429"/>
    </source>
</evidence>
<feature type="region of interest" description="Disordered" evidence="1">
    <location>
        <begin position="143"/>
        <end position="168"/>
    </location>
</feature>
<evidence type="ECO:0000313" key="3">
    <source>
        <dbReference type="EMBL" id="CAK0816694.1"/>
    </source>
</evidence>
<accession>A0ABN9RDE9</accession>
<feature type="transmembrane region" description="Helical" evidence="2">
    <location>
        <begin position="115"/>
        <end position="134"/>
    </location>
</feature>
<comment type="caution">
    <text evidence="3">The sequence shown here is derived from an EMBL/GenBank/DDBJ whole genome shotgun (WGS) entry which is preliminary data.</text>
</comment>
<keyword evidence="2" id="KW-0812">Transmembrane</keyword>
<dbReference type="Proteomes" id="UP001189429">
    <property type="component" value="Unassembled WGS sequence"/>
</dbReference>
<feature type="compositionally biased region" description="Basic and acidic residues" evidence="1">
    <location>
        <begin position="143"/>
        <end position="157"/>
    </location>
</feature>
<sequence length="168" mass="18592">MELTQLTSSMAMGWCVLFWGQWLFWAGTGGHGVGTGSRMSARMLMAMVFSMACFMAIRIVDFFADRASKSTQKGLRQLLSTFGIVMGLTWEACFTEAIDGITADYDGSYKTVLDFGITFSLCAVVLPAWAMYILPKVLEDEEQKKDKEKEANGHAEELGSFGDESMTE</sequence>
<keyword evidence="2" id="KW-0472">Membrane</keyword>
<reference evidence="3" key="1">
    <citation type="submission" date="2023-10" db="EMBL/GenBank/DDBJ databases">
        <authorList>
            <person name="Chen Y."/>
            <person name="Shah S."/>
            <person name="Dougan E. K."/>
            <person name="Thang M."/>
            <person name="Chan C."/>
        </authorList>
    </citation>
    <scope>NUCLEOTIDE SEQUENCE [LARGE SCALE GENOMIC DNA]</scope>
</reference>